<keyword evidence="2" id="KW-1185">Reference proteome</keyword>
<organism evidence="1 2">
    <name type="scientific">Alkalihalophilus marmarensis DSM 21297</name>
    <dbReference type="NCBI Taxonomy" id="1188261"/>
    <lineage>
        <taxon>Bacteria</taxon>
        <taxon>Bacillati</taxon>
        <taxon>Bacillota</taxon>
        <taxon>Bacilli</taxon>
        <taxon>Bacillales</taxon>
        <taxon>Bacillaceae</taxon>
        <taxon>Alkalihalophilus</taxon>
    </lineage>
</organism>
<comment type="caution">
    <text evidence="1">The sequence shown here is derived from an EMBL/GenBank/DDBJ whole genome shotgun (WGS) entry which is preliminary data.</text>
</comment>
<dbReference type="EMBL" id="ATAE01000041">
    <property type="protein sequence ID" value="ERN52074.1"/>
    <property type="molecule type" value="Genomic_DNA"/>
</dbReference>
<dbReference type="RefSeq" id="WP_022629247.1">
    <property type="nucleotide sequence ID" value="NZ_ATAE01000041.1"/>
</dbReference>
<sequence>MSTFKPAFEATQVSSMQWNRTAPMAVAEAGNLTKPTPISPEMLKELKHAVQLEASKM</sequence>
<accession>U6SK24</accession>
<dbReference type="PATRIC" id="fig|1188261.3.peg.3182"/>
<evidence type="ECO:0000313" key="1">
    <source>
        <dbReference type="EMBL" id="ERN52074.1"/>
    </source>
</evidence>
<dbReference type="Proteomes" id="UP000017170">
    <property type="component" value="Unassembled WGS sequence"/>
</dbReference>
<gene>
    <name evidence="1" type="ORF">A33I_18450</name>
</gene>
<name>U6SK24_9BACI</name>
<proteinExistence type="predicted"/>
<evidence type="ECO:0000313" key="2">
    <source>
        <dbReference type="Proteomes" id="UP000017170"/>
    </source>
</evidence>
<dbReference type="AlphaFoldDB" id="U6SK24"/>
<protein>
    <submittedName>
        <fullName evidence="1">Uncharacterized protein</fullName>
    </submittedName>
</protein>
<reference evidence="1 2" key="1">
    <citation type="journal article" date="2013" name="Genome Announc.">
        <title>Genome Sequence of the Extreme Obligate Alkaliphile Bacillus marmarensis Strain DSM 21297.</title>
        <authorList>
            <person name="Wernick D.G."/>
            <person name="Choi K.Y."/>
            <person name="Tat C.A."/>
            <person name="Lafontaine Rivera J.G."/>
            <person name="Liao J.C."/>
        </authorList>
    </citation>
    <scope>NUCLEOTIDE SEQUENCE [LARGE SCALE GENOMIC DNA]</scope>
    <source>
        <strain evidence="1 2">DSM 21297</strain>
    </source>
</reference>